<keyword evidence="1" id="KW-0472">Membrane</keyword>
<gene>
    <name evidence="2" type="ORF">D7024_05615</name>
</gene>
<keyword evidence="3" id="KW-1185">Reference proteome</keyword>
<accession>A0A494X016</accession>
<organism evidence="2 3">
    <name type="scientific">Desulfofundulus salinus</name>
    <dbReference type="NCBI Taxonomy" id="2419843"/>
    <lineage>
        <taxon>Bacteria</taxon>
        <taxon>Bacillati</taxon>
        <taxon>Bacillota</taxon>
        <taxon>Clostridia</taxon>
        <taxon>Eubacteriales</taxon>
        <taxon>Peptococcaceae</taxon>
        <taxon>Desulfofundulus</taxon>
    </lineage>
</organism>
<evidence type="ECO:0000256" key="1">
    <source>
        <dbReference type="SAM" id="Phobius"/>
    </source>
</evidence>
<evidence type="ECO:0000313" key="3">
    <source>
        <dbReference type="Proteomes" id="UP000271256"/>
    </source>
</evidence>
<keyword evidence="1" id="KW-1133">Transmembrane helix</keyword>
<keyword evidence="1" id="KW-0812">Transmembrane</keyword>
<dbReference type="EMBL" id="RBWE01000001">
    <property type="protein sequence ID" value="RKO66475.1"/>
    <property type="molecule type" value="Genomic_DNA"/>
</dbReference>
<dbReference type="Proteomes" id="UP000271256">
    <property type="component" value="Unassembled WGS sequence"/>
</dbReference>
<dbReference type="RefSeq" id="WP_121450910.1">
    <property type="nucleotide sequence ID" value="NZ_RBWE01000001.1"/>
</dbReference>
<evidence type="ECO:0000313" key="2">
    <source>
        <dbReference type="EMBL" id="RKO66475.1"/>
    </source>
</evidence>
<dbReference type="OrthoDB" id="1808843at2"/>
<protein>
    <submittedName>
        <fullName evidence="2">Uncharacterized protein</fullName>
    </submittedName>
</protein>
<proteinExistence type="predicted"/>
<name>A0A494X016_9FIRM</name>
<feature type="transmembrane region" description="Helical" evidence="1">
    <location>
        <begin position="66"/>
        <end position="84"/>
    </location>
</feature>
<comment type="caution">
    <text evidence="2">The sequence shown here is derived from an EMBL/GenBank/DDBJ whole genome shotgun (WGS) entry which is preliminary data.</text>
</comment>
<dbReference type="AlphaFoldDB" id="A0A494X016"/>
<feature type="transmembrane region" description="Helical" evidence="1">
    <location>
        <begin position="12"/>
        <end position="30"/>
    </location>
</feature>
<sequence>MSFRNLPGPSKLALAILAWALILWVFTLGYPAFAPVARFIFGVLVLPCALAEWLKMKKMVAGRAVSVLRLTLIAFAVLLWLINIRT</sequence>
<reference evidence="2 3" key="1">
    <citation type="submission" date="2018-10" db="EMBL/GenBank/DDBJ databases">
        <authorList>
            <person name="Grouzdev D.S."/>
            <person name="Krutkina M.S."/>
            <person name="Tourova T.P."/>
            <person name="Nazina T.N."/>
        </authorList>
    </citation>
    <scope>NUCLEOTIDE SEQUENCE [LARGE SCALE GENOMIC DNA]</scope>
    <source>
        <strain evidence="2 3">435</strain>
    </source>
</reference>